<feature type="domain" description="CAAX prenyl protease 1 N-terminal" evidence="11">
    <location>
        <begin position="51"/>
        <end position="195"/>
    </location>
</feature>
<keyword evidence="1 8" id="KW-0645">Protease</keyword>
<comment type="similarity">
    <text evidence="8">Belongs to the peptidase M48 family.</text>
</comment>
<feature type="domain" description="Peptidase M48" evidence="10">
    <location>
        <begin position="200"/>
        <end position="404"/>
    </location>
</feature>
<evidence type="ECO:0000259" key="10">
    <source>
        <dbReference type="Pfam" id="PF01435"/>
    </source>
</evidence>
<comment type="cofactor">
    <cofactor evidence="7 8">
        <name>Zn(2+)</name>
        <dbReference type="ChEBI" id="CHEBI:29105"/>
    </cofactor>
    <text evidence="7 8">Binds 1 zinc ion per subunit.</text>
</comment>
<evidence type="ECO:0000256" key="7">
    <source>
        <dbReference type="PIRSR" id="PIRSR627057-2"/>
    </source>
</evidence>
<sequence length="409" mass="47984">MDRKLMAFFVSFFVFLIIFISFVIFSENKNMMELRNDYPDLPEEVFSLRKDNLIVWAINLVLSFLVPLLFLTTRLSQRISIKTGDDRGLFLSGLLYGAVFFIIVFLINLPLNFYSSFYLRHKYGLSDQTFFRWLEVNIKSFLVNDLAMSLFLWIPYYIIYKSPKRWWLSLGLMLIPVLIFMVFITPFVIDPIFNKYTSIEDEALGKQIQVLLDKAGVGDADIYMVDKSRDTKTMNAYMTGISKSKRIVLWDTTIKNMTEDEVLSVTAHEVGHYVKGHIWKNIIIGSLGSLLIAYLVFKTSNWILDLSYGVFGFRNIYNYASIPLLIFTINLFTFFGNPISNYVSRNFEMEADRYEISLTKDRESAVTAMEKLYEQSLDIPRPSKIYKIWYYTHPPLEERVEFYRTTEIE</sequence>
<dbReference type="GO" id="GO:0004222">
    <property type="term" value="F:metalloendopeptidase activity"/>
    <property type="evidence" value="ECO:0007669"/>
    <property type="project" value="InterPro"/>
</dbReference>
<evidence type="ECO:0000256" key="8">
    <source>
        <dbReference type="RuleBase" id="RU003983"/>
    </source>
</evidence>
<feature type="active site" description="Proton donor" evidence="6">
    <location>
        <position position="352"/>
    </location>
</feature>
<keyword evidence="13" id="KW-1185">Reference proteome</keyword>
<dbReference type="PANTHER" id="PTHR10120">
    <property type="entry name" value="CAAX PRENYL PROTEASE 1"/>
    <property type="match status" value="1"/>
</dbReference>
<feature type="transmembrane region" description="Helical" evidence="9">
    <location>
        <begin position="316"/>
        <end position="335"/>
    </location>
</feature>
<keyword evidence="3 8" id="KW-0378">Hydrolase</keyword>
<organism evidence="12 13">
    <name type="scientific">Paratissierella segnis</name>
    <dbReference type="NCBI Taxonomy" id="2763679"/>
    <lineage>
        <taxon>Bacteria</taxon>
        <taxon>Bacillati</taxon>
        <taxon>Bacillota</taxon>
        <taxon>Tissierellia</taxon>
        <taxon>Tissierellales</taxon>
        <taxon>Tissierellaceae</taxon>
        <taxon>Paratissierella</taxon>
    </lineage>
</organism>
<keyword evidence="5 8" id="KW-0482">Metalloprotease</keyword>
<evidence type="ECO:0000256" key="1">
    <source>
        <dbReference type="ARBA" id="ARBA00022670"/>
    </source>
</evidence>
<dbReference type="InterPro" id="IPR001915">
    <property type="entry name" value="Peptidase_M48"/>
</dbReference>
<protein>
    <submittedName>
        <fullName evidence="12">M48 family metallopeptidase</fullName>
    </submittedName>
</protein>
<name>A0A926EUH4_9FIRM</name>
<gene>
    <name evidence="12" type="ORF">H8707_00950</name>
</gene>
<feature type="transmembrane region" description="Helical" evidence="9">
    <location>
        <begin position="93"/>
        <end position="119"/>
    </location>
</feature>
<feature type="transmembrane region" description="Helical" evidence="9">
    <location>
        <begin position="140"/>
        <end position="160"/>
    </location>
</feature>
<proteinExistence type="inferred from homology"/>
<dbReference type="EMBL" id="JACRTG010000003">
    <property type="protein sequence ID" value="MBC8586807.1"/>
    <property type="molecule type" value="Genomic_DNA"/>
</dbReference>
<dbReference type="InterPro" id="IPR027057">
    <property type="entry name" value="CAXX_Prtase_1"/>
</dbReference>
<comment type="caution">
    <text evidence="12">The sequence shown here is derived from an EMBL/GenBank/DDBJ whole genome shotgun (WGS) entry which is preliminary data.</text>
</comment>
<evidence type="ECO:0000256" key="5">
    <source>
        <dbReference type="ARBA" id="ARBA00023049"/>
    </source>
</evidence>
<feature type="transmembrane region" description="Helical" evidence="9">
    <location>
        <begin position="53"/>
        <end position="73"/>
    </location>
</feature>
<dbReference type="InterPro" id="IPR032456">
    <property type="entry name" value="Peptidase_M48_N"/>
</dbReference>
<keyword evidence="4 7" id="KW-0862">Zinc</keyword>
<evidence type="ECO:0000313" key="13">
    <source>
        <dbReference type="Proteomes" id="UP000601171"/>
    </source>
</evidence>
<dbReference type="Proteomes" id="UP000601171">
    <property type="component" value="Unassembled WGS sequence"/>
</dbReference>
<evidence type="ECO:0000256" key="3">
    <source>
        <dbReference type="ARBA" id="ARBA00022801"/>
    </source>
</evidence>
<evidence type="ECO:0000259" key="11">
    <source>
        <dbReference type="Pfam" id="PF16491"/>
    </source>
</evidence>
<feature type="transmembrane region" description="Helical" evidence="9">
    <location>
        <begin position="278"/>
        <end position="296"/>
    </location>
</feature>
<evidence type="ECO:0000256" key="4">
    <source>
        <dbReference type="ARBA" id="ARBA00022833"/>
    </source>
</evidence>
<dbReference type="Pfam" id="PF16491">
    <property type="entry name" value="Peptidase_M48_N"/>
    <property type="match status" value="1"/>
</dbReference>
<dbReference type="CDD" id="cd07343">
    <property type="entry name" value="M48A_Zmpste24p_like"/>
    <property type="match status" value="1"/>
</dbReference>
<reference evidence="12" key="1">
    <citation type="submission" date="2020-08" db="EMBL/GenBank/DDBJ databases">
        <title>Genome public.</title>
        <authorList>
            <person name="Liu C."/>
            <person name="Sun Q."/>
        </authorList>
    </citation>
    <scope>NUCLEOTIDE SEQUENCE</scope>
    <source>
        <strain evidence="12">BX21</strain>
    </source>
</reference>
<evidence type="ECO:0000256" key="9">
    <source>
        <dbReference type="SAM" id="Phobius"/>
    </source>
</evidence>
<keyword evidence="9" id="KW-0472">Membrane</keyword>
<feature type="binding site" evidence="7">
    <location>
        <position position="348"/>
    </location>
    <ligand>
        <name>Zn(2+)</name>
        <dbReference type="ChEBI" id="CHEBI:29105"/>
        <note>catalytic</note>
    </ligand>
</feature>
<dbReference type="Pfam" id="PF01435">
    <property type="entry name" value="Peptidase_M48"/>
    <property type="match status" value="1"/>
</dbReference>
<accession>A0A926EUH4</accession>
<dbReference type="GO" id="GO:0046872">
    <property type="term" value="F:metal ion binding"/>
    <property type="evidence" value="ECO:0007669"/>
    <property type="project" value="UniProtKB-KW"/>
</dbReference>
<dbReference type="GO" id="GO:0071586">
    <property type="term" value="P:CAAX-box protein processing"/>
    <property type="evidence" value="ECO:0007669"/>
    <property type="project" value="InterPro"/>
</dbReference>
<evidence type="ECO:0000313" key="12">
    <source>
        <dbReference type="EMBL" id="MBC8586807.1"/>
    </source>
</evidence>
<feature type="transmembrane region" description="Helical" evidence="9">
    <location>
        <begin position="6"/>
        <end position="25"/>
    </location>
</feature>
<keyword evidence="2 7" id="KW-0479">Metal-binding</keyword>
<feature type="binding site" evidence="7">
    <location>
        <position position="268"/>
    </location>
    <ligand>
        <name>Zn(2+)</name>
        <dbReference type="ChEBI" id="CHEBI:29105"/>
        <note>catalytic</note>
    </ligand>
</feature>
<keyword evidence="9" id="KW-1133">Transmembrane helix</keyword>
<dbReference type="Gene3D" id="3.30.2010.10">
    <property type="entry name" value="Metalloproteases ('zincins'), catalytic domain"/>
    <property type="match status" value="1"/>
</dbReference>
<feature type="transmembrane region" description="Helical" evidence="9">
    <location>
        <begin position="166"/>
        <end position="189"/>
    </location>
</feature>
<evidence type="ECO:0000256" key="6">
    <source>
        <dbReference type="PIRSR" id="PIRSR627057-1"/>
    </source>
</evidence>
<dbReference type="AlphaFoldDB" id="A0A926EUH4"/>
<feature type="binding site" evidence="7">
    <location>
        <position position="272"/>
    </location>
    <ligand>
        <name>Zn(2+)</name>
        <dbReference type="ChEBI" id="CHEBI:29105"/>
        <note>catalytic</note>
    </ligand>
</feature>
<evidence type="ECO:0000256" key="2">
    <source>
        <dbReference type="ARBA" id="ARBA00022723"/>
    </source>
</evidence>
<feature type="active site" evidence="6">
    <location>
        <position position="269"/>
    </location>
</feature>
<keyword evidence="9" id="KW-0812">Transmembrane</keyword>
<dbReference type="RefSeq" id="WP_262428271.1">
    <property type="nucleotide sequence ID" value="NZ_JACRTG010000003.1"/>
</dbReference>